<proteinExistence type="predicted"/>
<organism evidence="2 3">
    <name type="scientific">Paenibacillus gyeongsangnamensis</name>
    <dbReference type="NCBI Taxonomy" id="3388067"/>
    <lineage>
        <taxon>Bacteria</taxon>
        <taxon>Bacillati</taxon>
        <taxon>Bacillota</taxon>
        <taxon>Bacilli</taxon>
        <taxon>Bacillales</taxon>
        <taxon>Paenibacillaceae</taxon>
        <taxon>Paenibacillus</taxon>
    </lineage>
</organism>
<comment type="caution">
    <text evidence="2">The sequence shown here is derived from an EMBL/GenBank/DDBJ whole genome shotgun (WGS) entry which is preliminary data.</text>
</comment>
<dbReference type="Proteomes" id="UP001527882">
    <property type="component" value="Unassembled WGS sequence"/>
</dbReference>
<name>A0ABT4Q9U4_9BACL</name>
<reference evidence="2 3" key="1">
    <citation type="submission" date="2022-12" db="EMBL/GenBank/DDBJ databases">
        <title>Draft genome sequence of Paenibacillus sp. dW9.</title>
        <authorList>
            <person name="Choi E.-W."/>
            <person name="Kim D.-U."/>
        </authorList>
    </citation>
    <scope>NUCLEOTIDE SEQUENCE [LARGE SCALE GENOMIC DNA]</scope>
    <source>
        <strain evidence="3">dW9</strain>
    </source>
</reference>
<accession>A0ABT4Q9U4</accession>
<protein>
    <submittedName>
        <fullName evidence="2">Uncharacterized protein</fullName>
    </submittedName>
</protein>
<evidence type="ECO:0000313" key="3">
    <source>
        <dbReference type="Proteomes" id="UP001527882"/>
    </source>
</evidence>
<dbReference type="EMBL" id="JAQAGZ010000008">
    <property type="protein sequence ID" value="MCZ8513532.1"/>
    <property type="molecule type" value="Genomic_DNA"/>
</dbReference>
<keyword evidence="3" id="KW-1185">Reference proteome</keyword>
<sequence>MPSKSLSEQLAGPDREPYGYGGGDEQEQLGDPQRERLLLSEGCEEVDTGMKGDRQRKESKLPAAVS</sequence>
<gene>
    <name evidence="2" type="ORF">O9H85_14030</name>
</gene>
<feature type="compositionally biased region" description="Basic and acidic residues" evidence="1">
    <location>
        <begin position="48"/>
        <end position="60"/>
    </location>
</feature>
<evidence type="ECO:0000256" key="1">
    <source>
        <dbReference type="SAM" id="MobiDB-lite"/>
    </source>
</evidence>
<feature type="region of interest" description="Disordered" evidence="1">
    <location>
        <begin position="1"/>
        <end position="66"/>
    </location>
</feature>
<dbReference type="RefSeq" id="WP_269882052.1">
    <property type="nucleotide sequence ID" value="NZ_JAQAGZ010000008.1"/>
</dbReference>
<evidence type="ECO:0000313" key="2">
    <source>
        <dbReference type="EMBL" id="MCZ8513532.1"/>
    </source>
</evidence>